<dbReference type="EMBL" id="CM056742">
    <property type="protein sequence ID" value="KAJ8676044.1"/>
    <property type="molecule type" value="Genomic_DNA"/>
</dbReference>
<keyword evidence="2" id="KW-1185">Reference proteome</keyword>
<protein>
    <submittedName>
        <fullName evidence="1">Uncharacterized protein</fullName>
    </submittedName>
</protein>
<name>A0ACC2NXM4_9HYME</name>
<evidence type="ECO:0000313" key="1">
    <source>
        <dbReference type="EMBL" id="KAJ8676044.1"/>
    </source>
</evidence>
<gene>
    <name evidence="1" type="ORF">QAD02_011830</name>
</gene>
<organism evidence="1 2">
    <name type="scientific">Eretmocerus hayati</name>
    <dbReference type="NCBI Taxonomy" id="131215"/>
    <lineage>
        <taxon>Eukaryota</taxon>
        <taxon>Metazoa</taxon>
        <taxon>Ecdysozoa</taxon>
        <taxon>Arthropoda</taxon>
        <taxon>Hexapoda</taxon>
        <taxon>Insecta</taxon>
        <taxon>Pterygota</taxon>
        <taxon>Neoptera</taxon>
        <taxon>Endopterygota</taxon>
        <taxon>Hymenoptera</taxon>
        <taxon>Apocrita</taxon>
        <taxon>Proctotrupomorpha</taxon>
        <taxon>Chalcidoidea</taxon>
        <taxon>Aphelinidae</taxon>
        <taxon>Aphelininae</taxon>
        <taxon>Eretmocerus</taxon>
    </lineage>
</organism>
<dbReference type="Proteomes" id="UP001239111">
    <property type="component" value="Chromosome 2"/>
</dbReference>
<accession>A0ACC2NXM4</accession>
<sequence>MHSCPANLQKSSGLGIQSPLKKHRNPVPPRFNERMIPAPVKTGDTIVLSCISQGIPPPMYLWFRESTSLGPEMVLNSERVHARAGVLVIQQARTDDAGRYVCHANNTAGSERVELEVAIINSLNIRVAPQQVTVDMGKDAEFHCSVQGQPQPTISWAKDALPIREGSSGRTKITGNGGATLHVSSITRDDKGMYQCFAKNDYEMVQATAELRLGDAAPQLVYKFIEQTIQPGPSVSLKCIATGNPTPHFTWTLDGFPLPQNDRFMIGQYVTVHGDVISHVNITAVRVEDGGEYRCQATNRVAKSIHGARLNIYGPPHVRPMGNYAAVAGDTTVIKCPVAGFPISSIVWEKDGQVLPTSRRQEVSNNGTLVLHRVDSSTDKGAYTCTARNQQGRFDSQTVHIEVKVPPRIDSFSFPENIQAGARVHVTCVVSEGDPPVHIAWLKDGRPLGSYHELAATTTPIGEFDLALRIPSASPAHNGNYTCLASNDASKASRTARLLVHVPPRWLTEPQDVHAPEGMSRLSLHCHADGFPPPSVTWRKASGNQPGDYKDIASHEHSHADPKIHSNGSLVFARVQEDHEGFYLCEAVNGIGAGLSKVVYLTVNAPAHFMVKHENKTARLGSNTSLRCEAKGDHPLKIAWRKAGSPLEPAISDYRYMVKDLNTTDGSASVLGLVGATREDSGRYFCIASNAYGRDEMTIHLYIQEPPDFPRNLRVMEKGSRFIKLGWTTSQDGNSPITKYIIEYKTESEIWHDHTFHTMVPGTQAHAHVSGLRPAVTYQFRIFAENELGRSQPSD</sequence>
<feature type="non-terminal residue" evidence="1">
    <location>
        <position position="795"/>
    </location>
</feature>
<reference evidence="1" key="1">
    <citation type="submission" date="2023-04" db="EMBL/GenBank/DDBJ databases">
        <title>A chromosome-level genome assembly of the parasitoid wasp Eretmocerus hayati.</title>
        <authorList>
            <person name="Zhong Y."/>
            <person name="Liu S."/>
            <person name="Liu Y."/>
        </authorList>
    </citation>
    <scope>NUCLEOTIDE SEQUENCE</scope>
    <source>
        <strain evidence="1">ZJU_SS_LIU_2023</strain>
    </source>
</reference>
<evidence type="ECO:0000313" key="2">
    <source>
        <dbReference type="Proteomes" id="UP001239111"/>
    </source>
</evidence>
<proteinExistence type="predicted"/>
<comment type="caution">
    <text evidence="1">The sequence shown here is derived from an EMBL/GenBank/DDBJ whole genome shotgun (WGS) entry which is preliminary data.</text>
</comment>